<sequence>IRNSTFPQDEIMKELGVIKEEINRRDDDPSGKLHDEIYKIVFPETPYSHPVLGTRESVSQLTREDFKNYLSKFYVPNNMTAVVVGDIKTEDAIQEIKNLTADWKADESVEEKFANFEVLRQEAIHELILEKDVNMSYVLMAFQTSGHSDKRENATLDVVSSILGEGRSSRLYKRIVEKEQIAPTVQAYIYPMTRSGMFVVYGTMDSGNVQKFRETVIEEVERIRNESPDPEELKKVKTMLKADFQFSNETNSDIAQTLGYYNTLDMLDR</sequence>
<dbReference type="InterPro" id="IPR050361">
    <property type="entry name" value="MPP/UQCRC_Complex"/>
</dbReference>
<feature type="non-terminal residue" evidence="3">
    <location>
        <position position="269"/>
    </location>
</feature>
<dbReference type="Gene3D" id="3.30.830.10">
    <property type="entry name" value="Metalloenzyme, LuxS/M16 peptidase-like"/>
    <property type="match status" value="2"/>
</dbReference>
<feature type="domain" description="Peptidase M16 C-terminal" evidence="2">
    <location>
        <begin position="61"/>
        <end position="240"/>
    </location>
</feature>
<dbReference type="SUPFAM" id="SSF63411">
    <property type="entry name" value="LuxS/MPP-like metallohydrolase"/>
    <property type="match status" value="2"/>
</dbReference>
<reference evidence="3" key="1">
    <citation type="journal article" date="2014" name="Front. Microbiol.">
        <title>High frequency of phylogenetically diverse reductive dehalogenase-homologous genes in deep subseafloor sedimentary metagenomes.</title>
        <authorList>
            <person name="Kawai M."/>
            <person name="Futagami T."/>
            <person name="Toyoda A."/>
            <person name="Takaki Y."/>
            <person name="Nishi S."/>
            <person name="Hori S."/>
            <person name="Arai W."/>
            <person name="Tsubouchi T."/>
            <person name="Morono Y."/>
            <person name="Uchiyama I."/>
            <person name="Ito T."/>
            <person name="Fujiyama A."/>
            <person name="Inagaki F."/>
            <person name="Takami H."/>
        </authorList>
    </citation>
    <scope>NUCLEOTIDE SEQUENCE</scope>
    <source>
        <strain evidence="3">Expedition CK06-06</strain>
    </source>
</reference>
<evidence type="ECO:0000256" key="1">
    <source>
        <dbReference type="ARBA" id="ARBA00007261"/>
    </source>
</evidence>
<protein>
    <recommendedName>
        <fullName evidence="2">Peptidase M16 C-terminal domain-containing protein</fullName>
    </recommendedName>
</protein>
<feature type="non-terminal residue" evidence="3">
    <location>
        <position position="1"/>
    </location>
</feature>
<proteinExistence type="inferred from homology"/>
<dbReference type="GO" id="GO:0046872">
    <property type="term" value="F:metal ion binding"/>
    <property type="evidence" value="ECO:0007669"/>
    <property type="project" value="InterPro"/>
</dbReference>
<comment type="caution">
    <text evidence="3">The sequence shown here is derived from an EMBL/GenBank/DDBJ whole genome shotgun (WGS) entry which is preliminary data.</text>
</comment>
<dbReference type="Pfam" id="PF05193">
    <property type="entry name" value="Peptidase_M16_C"/>
    <property type="match status" value="1"/>
</dbReference>
<organism evidence="3">
    <name type="scientific">marine sediment metagenome</name>
    <dbReference type="NCBI Taxonomy" id="412755"/>
    <lineage>
        <taxon>unclassified sequences</taxon>
        <taxon>metagenomes</taxon>
        <taxon>ecological metagenomes</taxon>
    </lineage>
</organism>
<evidence type="ECO:0000313" key="3">
    <source>
        <dbReference type="EMBL" id="GAG01737.1"/>
    </source>
</evidence>
<dbReference type="InterPro" id="IPR011249">
    <property type="entry name" value="Metalloenz_LuxS/M16"/>
</dbReference>
<gene>
    <name evidence="3" type="ORF">S01H1_38016</name>
</gene>
<name>X0UR63_9ZZZZ</name>
<accession>X0UR63</accession>
<comment type="similarity">
    <text evidence="1">Belongs to the peptidase M16 family.</text>
</comment>
<dbReference type="InterPro" id="IPR007863">
    <property type="entry name" value="Peptidase_M16_C"/>
</dbReference>
<dbReference type="AlphaFoldDB" id="X0UR63"/>
<dbReference type="PANTHER" id="PTHR11851">
    <property type="entry name" value="METALLOPROTEASE"/>
    <property type="match status" value="1"/>
</dbReference>
<evidence type="ECO:0000259" key="2">
    <source>
        <dbReference type="Pfam" id="PF05193"/>
    </source>
</evidence>
<dbReference type="PANTHER" id="PTHR11851:SF49">
    <property type="entry name" value="MITOCHONDRIAL-PROCESSING PEPTIDASE SUBUNIT ALPHA"/>
    <property type="match status" value="1"/>
</dbReference>
<dbReference type="EMBL" id="BARS01023900">
    <property type="protein sequence ID" value="GAG01737.1"/>
    <property type="molecule type" value="Genomic_DNA"/>
</dbReference>